<feature type="domain" description="D-isomer specific 2-hydroxyacid dehydrogenase NAD-binding" evidence="4">
    <location>
        <begin position="110"/>
        <end position="285"/>
    </location>
</feature>
<dbReference type="InterPro" id="IPR036291">
    <property type="entry name" value="NAD(P)-bd_dom_sf"/>
</dbReference>
<dbReference type="Proteomes" id="UP000260773">
    <property type="component" value="Unassembled WGS sequence"/>
</dbReference>
<dbReference type="SUPFAM" id="SSF52283">
    <property type="entry name" value="Formate/glycerate dehydrogenase catalytic domain-like"/>
    <property type="match status" value="1"/>
</dbReference>
<dbReference type="PANTHER" id="PTHR43333">
    <property type="entry name" value="2-HACID_DH_C DOMAIN-CONTAINING PROTEIN"/>
    <property type="match status" value="1"/>
</dbReference>
<dbReference type="FunFam" id="3.40.50.720:FF:000363">
    <property type="entry name" value="D-isomer specific 2-hydroxyacid dehydrogenase"/>
    <property type="match status" value="1"/>
</dbReference>
<keyword evidence="2" id="KW-0520">NAD</keyword>
<reference evidence="5 6" key="1">
    <citation type="submission" date="2018-08" db="EMBL/GenBank/DDBJ databases">
        <title>A genome reference for cultivated species of the human gut microbiota.</title>
        <authorList>
            <person name="Zou Y."/>
            <person name="Xue W."/>
            <person name="Luo G."/>
        </authorList>
    </citation>
    <scope>NUCLEOTIDE SEQUENCE [LARGE SCALE GENOMIC DNA]</scope>
    <source>
        <strain evidence="5 6">AF45-17</strain>
    </source>
</reference>
<organism evidence="5 6">
    <name type="scientific">Coprococcus catus</name>
    <dbReference type="NCBI Taxonomy" id="116085"/>
    <lineage>
        <taxon>Bacteria</taxon>
        <taxon>Bacillati</taxon>
        <taxon>Bacillota</taxon>
        <taxon>Clostridia</taxon>
        <taxon>Lachnospirales</taxon>
        <taxon>Lachnospiraceae</taxon>
        <taxon>Coprococcus</taxon>
    </lineage>
</organism>
<evidence type="ECO:0000256" key="1">
    <source>
        <dbReference type="ARBA" id="ARBA00023002"/>
    </source>
</evidence>
<name>A0A3E2TLQ4_9FIRM</name>
<evidence type="ECO:0000259" key="4">
    <source>
        <dbReference type="Pfam" id="PF02826"/>
    </source>
</evidence>
<dbReference type="Gene3D" id="3.40.50.720">
    <property type="entry name" value="NAD(P)-binding Rossmann-like Domain"/>
    <property type="match status" value="2"/>
</dbReference>
<dbReference type="CDD" id="cd05300">
    <property type="entry name" value="2-Hacid_dh_1"/>
    <property type="match status" value="1"/>
</dbReference>
<sequence length="326" mass="36335">MNTYYPIHILVAVPCPPSIRDRFSTQFGSQCHFTFINSSQTIPESLLRHTDVIIGEPDEPDLLKAPRLKWLQLTWAGTDKYARMKRLPSHLTITNASGAFGIIISEYVIGTIIALYRSFSVYSHHQAAHTWLPSDNCGTIYKKTVLILGTGDIGSSLAHRLKAFDTSIIGFRRHPNHRALPDFDEVIGSDQLDLKLKTADIVVGCLPNTSETIGLFDEKRLRLMKKEALLINVGRGSLIKNDALLHVLKEGHLKGVALDVSEIEPLPKASPLWDLPNVFITPHIAGPSFGGNTDVEQAIWNLCFENIERFLAGQVLNHIVDLRQGY</sequence>
<dbReference type="EMBL" id="QVEP01000031">
    <property type="protein sequence ID" value="RGB78289.1"/>
    <property type="molecule type" value="Genomic_DNA"/>
</dbReference>
<dbReference type="GO" id="GO:0051287">
    <property type="term" value="F:NAD binding"/>
    <property type="evidence" value="ECO:0007669"/>
    <property type="project" value="InterPro"/>
</dbReference>
<evidence type="ECO:0000313" key="5">
    <source>
        <dbReference type="EMBL" id="RGB78289.1"/>
    </source>
</evidence>
<comment type="caution">
    <text evidence="5">The sequence shown here is derived from an EMBL/GenBank/DDBJ whole genome shotgun (WGS) entry which is preliminary data.</text>
</comment>
<dbReference type="AlphaFoldDB" id="A0A3E2TLQ4"/>
<keyword evidence="3" id="KW-1133">Transmembrane helix</keyword>
<dbReference type="PANTHER" id="PTHR43333:SF1">
    <property type="entry name" value="D-ISOMER SPECIFIC 2-HYDROXYACID DEHYDROGENASE NAD-BINDING DOMAIN-CONTAINING PROTEIN"/>
    <property type="match status" value="1"/>
</dbReference>
<protein>
    <submittedName>
        <fullName evidence="5">D-2-hydroxyacid dehydrogenase</fullName>
    </submittedName>
</protein>
<gene>
    <name evidence="5" type="ORF">DW070_11800</name>
</gene>
<dbReference type="GO" id="GO:0016491">
    <property type="term" value="F:oxidoreductase activity"/>
    <property type="evidence" value="ECO:0007669"/>
    <property type="project" value="UniProtKB-KW"/>
</dbReference>
<accession>A0A3E2TLQ4</accession>
<evidence type="ECO:0000313" key="6">
    <source>
        <dbReference type="Proteomes" id="UP000260773"/>
    </source>
</evidence>
<evidence type="ECO:0000256" key="3">
    <source>
        <dbReference type="SAM" id="Phobius"/>
    </source>
</evidence>
<proteinExistence type="predicted"/>
<dbReference type="InterPro" id="IPR006140">
    <property type="entry name" value="D-isomer_DH_NAD-bd"/>
</dbReference>
<dbReference type="Pfam" id="PF02826">
    <property type="entry name" value="2-Hacid_dh_C"/>
    <property type="match status" value="1"/>
</dbReference>
<keyword evidence="3" id="KW-0472">Membrane</keyword>
<keyword evidence="1" id="KW-0560">Oxidoreductase</keyword>
<feature type="transmembrane region" description="Helical" evidence="3">
    <location>
        <begin position="93"/>
        <end position="116"/>
    </location>
</feature>
<evidence type="ECO:0000256" key="2">
    <source>
        <dbReference type="ARBA" id="ARBA00023027"/>
    </source>
</evidence>
<dbReference type="SUPFAM" id="SSF51735">
    <property type="entry name" value="NAD(P)-binding Rossmann-fold domains"/>
    <property type="match status" value="1"/>
</dbReference>
<keyword evidence="3" id="KW-0812">Transmembrane</keyword>